<evidence type="ECO:0000256" key="21">
    <source>
        <dbReference type="SAM" id="MobiDB-lite"/>
    </source>
</evidence>
<organism evidence="23 24">
    <name type="scientific">Petromyzon marinus</name>
    <name type="common">Sea lamprey</name>
    <dbReference type="NCBI Taxonomy" id="7757"/>
    <lineage>
        <taxon>Eukaryota</taxon>
        <taxon>Metazoa</taxon>
        <taxon>Chordata</taxon>
        <taxon>Craniata</taxon>
        <taxon>Vertebrata</taxon>
        <taxon>Cyclostomata</taxon>
        <taxon>Hyperoartia</taxon>
        <taxon>Petromyzontiformes</taxon>
        <taxon>Petromyzontidae</taxon>
        <taxon>Petromyzon</taxon>
    </lineage>
</organism>
<feature type="region of interest" description="Disordered" evidence="21">
    <location>
        <begin position="1"/>
        <end position="187"/>
    </location>
</feature>
<comment type="subcellular location">
    <subcellularLocation>
        <location evidence="3">Endosome</location>
    </subcellularLocation>
    <subcellularLocation>
        <location evidence="4">Lysosome</location>
    </subcellularLocation>
    <subcellularLocation>
        <location evidence="2">Membrane</location>
        <topology evidence="2">Peripheral membrane protein</topology>
    </subcellularLocation>
</comment>
<proteinExistence type="predicted"/>
<feature type="domain" description="RING-type" evidence="22">
    <location>
        <begin position="244"/>
        <end position="284"/>
    </location>
</feature>
<evidence type="ECO:0000256" key="19">
    <source>
        <dbReference type="ARBA" id="ARBA00042305"/>
    </source>
</evidence>
<dbReference type="GO" id="GO:0070936">
    <property type="term" value="P:protein K48-linked ubiquitination"/>
    <property type="evidence" value="ECO:0007669"/>
    <property type="project" value="TreeGrafter"/>
</dbReference>
<feature type="compositionally biased region" description="Basic residues" evidence="21">
    <location>
        <begin position="28"/>
        <end position="53"/>
    </location>
</feature>
<keyword evidence="14" id="KW-0472">Membrane</keyword>
<comment type="catalytic activity">
    <reaction evidence="1">
        <text>S-ubiquitinyl-[E2 ubiquitin-conjugating enzyme]-L-cysteine + [acceptor protein]-L-lysine = [E2 ubiquitin-conjugating enzyme]-L-cysteine + N(6)-ubiquitinyl-[acceptor protein]-L-lysine.</text>
        <dbReference type="EC" id="2.3.2.27"/>
    </reaction>
</comment>
<dbReference type="GO" id="GO:0008270">
    <property type="term" value="F:zinc ion binding"/>
    <property type="evidence" value="ECO:0007669"/>
    <property type="project" value="UniProtKB-KW"/>
</dbReference>
<protein>
    <recommendedName>
        <fullName evidence="17">E3 ubiquitin-protein ligase ZNRF1</fullName>
        <ecNumber evidence="6">2.3.2.27</ecNumber>
    </recommendedName>
    <alternativeName>
        <fullName evidence="18">RING-type E3 ubiquitin transferase ZNRF1</fullName>
    </alternativeName>
    <alternativeName>
        <fullName evidence="19">Zinc/RING finger protein 1</fullName>
    </alternativeName>
</protein>
<evidence type="ECO:0000259" key="22">
    <source>
        <dbReference type="PROSITE" id="PS50089"/>
    </source>
</evidence>
<evidence type="ECO:0000256" key="16">
    <source>
        <dbReference type="ARBA" id="ARBA00023288"/>
    </source>
</evidence>
<keyword evidence="9" id="KW-0479">Metal-binding</keyword>
<dbReference type="RefSeq" id="XP_032816193.1">
    <property type="nucleotide sequence ID" value="XM_032960302.1"/>
</dbReference>
<dbReference type="GO" id="GO:0061630">
    <property type="term" value="F:ubiquitin protein ligase activity"/>
    <property type="evidence" value="ECO:0007669"/>
    <property type="project" value="UniProtKB-EC"/>
</dbReference>
<keyword evidence="11 20" id="KW-0863">Zinc-finger</keyword>
<evidence type="ECO:0000256" key="11">
    <source>
        <dbReference type="ARBA" id="ARBA00022771"/>
    </source>
</evidence>
<gene>
    <name evidence="24" type="primary">LOC116945769</name>
</gene>
<keyword evidence="12" id="KW-0833">Ubl conjugation pathway</keyword>
<evidence type="ECO:0000313" key="23">
    <source>
        <dbReference type="Proteomes" id="UP001318040"/>
    </source>
</evidence>
<dbReference type="SMART" id="SM00184">
    <property type="entry name" value="RING"/>
    <property type="match status" value="1"/>
</dbReference>
<evidence type="ECO:0000256" key="17">
    <source>
        <dbReference type="ARBA" id="ARBA00040227"/>
    </source>
</evidence>
<dbReference type="PROSITE" id="PS50089">
    <property type="entry name" value="ZF_RING_2"/>
    <property type="match status" value="1"/>
</dbReference>
<dbReference type="Pfam" id="PF13639">
    <property type="entry name" value="zf-RING_2"/>
    <property type="match status" value="1"/>
</dbReference>
<evidence type="ECO:0000256" key="9">
    <source>
        <dbReference type="ARBA" id="ARBA00022723"/>
    </source>
</evidence>
<keyword evidence="15" id="KW-0458">Lysosome</keyword>
<dbReference type="Proteomes" id="UP001318040">
    <property type="component" value="Chromosome 25"/>
</dbReference>
<dbReference type="PANTHER" id="PTHR46661">
    <property type="entry name" value="E3 UBIQUITIN-PROTEIN LIGASE ZNRF1-LIKE PROTEIN"/>
    <property type="match status" value="1"/>
</dbReference>
<dbReference type="GO" id="GO:0016020">
    <property type="term" value="C:membrane"/>
    <property type="evidence" value="ECO:0007669"/>
    <property type="project" value="UniProtKB-SubCell"/>
</dbReference>
<sequence>MGLKPSSDGRARTASGPGIAGVSGHQPHPLHHPHQPHQHHHQPHHHHHHHHHQQPPPPPPHAGLALGRAVLGPHSPGLAGSQGPGQQLLLHASARTRSGGTGSAPDVRRNASIPIPGRTASLAASGGANGRQGAGASPGAHGHGNAHGHGDTGASGPAQHEDAGGSGRAGRRAGSRGSARRDEGASLSRSLPLHLSPRIFGGFKCPLCSKSFIADEMEAHISLCLAKPRITYNDDVLSKHSGECAICLEELELGDTIARLPCLCVYHKGCIDSWFEINRSCPEHPAD</sequence>
<dbReference type="KEGG" id="pmrn:116945769"/>
<evidence type="ECO:0000256" key="5">
    <source>
        <dbReference type="ARBA" id="ARBA00004906"/>
    </source>
</evidence>
<evidence type="ECO:0000256" key="8">
    <source>
        <dbReference type="ARBA" id="ARBA00022707"/>
    </source>
</evidence>
<evidence type="ECO:0000256" key="7">
    <source>
        <dbReference type="ARBA" id="ARBA00022679"/>
    </source>
</evidence>
<dbReference type="GO" id="GO:0005768">
    <property type="term" value="C:endosome"/>
    <property type="evidence" value="ECO:0007669"/>
    <property type="project" value="UniProtKB-SubCell"/>
</dbReference>
<evidence type="ECO:0000313" key="24">
    <source>
        <dbReference type="RefSeq" id="XP_032816193.1"/>
    </source>
</evidence>
<dbReference type="GeneID" id="116945769"/>
<dbReference type="GO" id="GO:0043161">
    <property type="term" value="P:proteasome-mediated ubiquitin-dependent protein catabolic process"/>
    <property type="evidence" value="ECO:0007669"/>
    <property type="project" value="TreeGrafter"/>
</dbReference>
<dbReference type="InterPro" id="IPR001841">
    <property type="entry name" value="Znf_RING"/>
</dbReference>
<evidence type="ECO:0000256" key="2">
    <source>
        <dbReference type="ARBA" id="ARBA00004170"/>
    </source>
</evidence>
<dbReference type="CDD" id="cd16695">
    <property type="entry name" value="mRING-CH-C4HC2H_ZNRF2"/>
    <property type="match status" value="1"/>
</dbReference>
<dbReference type="PANTHER" id="PTHR46661:SF4">
    <property type="entry name" value="RING-TYPE DOMAIN-CONTAINING PROTEIN"/>
    <property type="match status" value="1"/>
</dbReference>
<dbReference type="EC" id="2.3.2.27" evidence="6"/>
<evidence type="ECO:0000256" key="6">
    <source>
        <dbReference type="ARBA" id="ARBA00012483"/>
    </source>
</evidence>
<evidence type="ECO:0000256" key="14">
    <source>
        <dbReference type="ARBA" id="ARBA00023136"/>
    </source>
</evidence>
<evidence type="ECO:0000256" key="12">
    <source>
        <dbReference type="ARBA" id="ARBA00022786"/>
    </source>
</evidence>
<keyword evidence="13" id="KW-0862">Zinc</keyword>
<evidence type="ECO:0000256" key="15">
    <source>
        <dbReference type="ARBA" id="ARBA00023228"/>
    </source>
</evidence>
<evidence type="ECO:0000256" key="4">
    <source>
        <dbReference type="ARBA" id="ARBA00004371"/>
    </source>
</evidence>
<dbReference type="InterPro" id="IPR051878">
    <property type="entry name" value="ZNRF_ubiq-protein_ligase"/>
</dbReference>
<evidence type="ECO:0000256" key="13">
    <source>
        <dbReference type="ARBA" id="ARBA00022833"/>
    </source>
</evidence>
<dbReference type="InterPro" id="IPR013083">
    <property type="entry name" value="Znf_RING/FYVE/PHD"/>
</dbReference>
<keyword evidence="8" id="KW-0519">Myristate</keyword>
<accession>A0AAJ7TE00</accession>
<keyword evidence="23" id="KW-1185">Reference proteome</keyword>
<evidence type="ECO:0000256" key="3">
    <source>
        <dbReference type="ARBA" id="ARBA00004177"/>
    </source>
</evidence>
<dbReference type="AlphaFoldDB" id="A0AAJ7TE00"/>
<evidence type="ECO:0000256" key="10">
    <source>
        <dbReference type="ARBA" id="ARBA00022753"/>
    </source>
</evidence>
<name>A0AAJ7TE00_PETMA</name>
<keyword evidence="7" id="KW-0808">Transferase</keyword>
<keyword evidence="10" id="KW-0967">Endosome</keyword>
<dbReference type="Gene3D" id="3.30.40.10">
    <property type="entry name" value="Zinc/RING finger domain, C3HC4 (zinc finger)"/>
    <property type="match status" value="1"/>
</dbReference>
<dbReference type="SUPFAM" id="SSF57850">
    <property type="entry name" value="RING/U-box"/>
    <property type="match status" value="1"/>
</dbReference>
<feature type="compositionally biased region" description="Gly residues" evidence="21">
    <location>
        <begin position="141"/>
        <end position="153"/>
    </location>
</feature>
<dbReference type="FunFam" id="3.30.40.10:FF:000235">
    <property type="entry name" value="E3 ubiquitin-protein ligase ZNRF1"/>
    <property type="match status" value="1"/>
</dbReference>
<evidence type="ECO:0000256" key="18">
    <source>
        <dbReference type="ARBA" id="ARBA00042177"/>
    </source>
</evidence>
<dbReference type="GO" id="GO:0005764">
    <property type="term" value="C:lysosome"/>
    <property type="evidence" value="ECO:0007669"/>
    <property type="project" value="UniProtKB-SubCell"/>
</dbReference>
<reference evidence="24" key="1">
    <citation type="submission" date="2025-08" db="UniProtKB">
        <authorList>
            <consortium name="RefSeq"/>
        </authorList>
    </citation>
    <scope>IDENTIFICATION</scope>
    <source>
        <tissue evidence="24">Sperm</tissue>
    </source>
</reference>
<evidence type="ECO:0000256" key="20">
    <source>
        <dbReference type="PROSITE-ProRule" id="PRU00175"/>
    </source>
</evidence>
<comment type="pathway">
    <text evidence="5">Protein modification; protein ubiquitination.</text>
</comment>
<keyword evidence="16" id="KW-0449">Lipoprotein</keyword>
<evidence type="ECO:0000256" key="1">
    <source>
        <dbReference type="ARBA" id="ARBA00000900"/>
    </source>
</evidence>